<dbReference type="Ensembl" id="ENSOMET00000020005.1">
    <property type="protein sequence ID" value="ENSOMEP00000012608.1"/>
    <property type="gene ID" value="ENSOMEG00000014004.1"/>
</dbReference>
<name>A0A3B3C5M5_ORYME</name>
<dbReference type="OMA" id="DCKSLFA"/>
<reference evidence="1" key="2">
    <citation type="submission" date="2025-09" db="UniProtKB">
        <authorList>
            <consortium name="Ensembl"/>
        </authorList>
    </citation>
    <scope>IDENTIFICATION</scope>
</reference>
<accession>A0A3B3C5M5</accession>
<keyword evidence="2" id="KW-1185">Reference proteome</keyword>
<sequence length="125" mass="13599">IGDLNSDISDCASAFGNHLKQFCEDNGLTLSTGILLPEDNNKATGLDDVSTEHIKFASPKVFPLLSMCFTSFLTHGFLPDSMLDVLTVPVLKNKAGKISCSDNYRPIALASVMSKLFEFILLDKI</sequence>
<evidence type="ECO:0000313" key="2">
    <source>
        <dbReference type="Proteomes" id="UP000261560"/>
    </source>
</evidence>
<reference evidence="1" key="1">
    <citation type="submission" date="2025-08" db="UniProtKB">
        <authorList>
            <consortium name="Ensembl"/>
        </authorList>
    </citation>
    <scope>IDENTIFICATION</scope>
</reference>
<evidence type="ECO:0000313" key="1">
    <source>
        <dbReference type="Ensembl" id="ENSOMEP00000012608.1"/>
    </source>
</evidence>
<dbReference type="AlphaFoldDB" id="A0A3B3C5M5"/>
<proteinExistence type="predicted"/>
<evidence type="ECO:0008006" key="3">
    <source>
        <dbReference type="Google" id="ProtNLM"/>
    </source>
</evidence>
<dbReference type="GeneTree" id="ENSGT00940000177463"/>
<dbReference type="Proteomes" id="UP000261560">
    <property type="component" value="Unplaced"/>
</dbReference>
<dbReference type="PaxDb" id="30732-ENSOMEP00000012608"/>
<dbReference type="STRING" id="30732.ENSOMEP00000012608"/>
<organism evidence="1 2">
    <name type="scientific">Oryzias melastigma</name>
    <name type="common">Marine medaka</name>
    <dbReference type="NCBI Taxonomy" id="30732"/>
    <lineage>
        <taxon>Eukaryota</taxon>
        <taxon>Metazoa</taxon>
        <taxon>Chordata</taxon>
        <taxon>Craniata</taxon>
        <taxon>Vertebrata</taxon>
        <taxon>Euteleostomi</taxon>
        <taxon>Actinopterygii</taxon>
        <taxon>Neopterygii</taxon>
        <taxon>Teleostei</taxon>
        <taxon>Neoteleostei</taxon>
        <taxon>Acanthomorphata</taxon>
        <taxon>Ovalentaria</taxon>
        <taxon>Atherinomorphae</taxon>
        <taxon>Beloniformes</taxon>
        <taxon>Adrianichthyidae</taxon>
        <taxon>Oryziinae</taxon>
        <taxon>Oryzias</taxon>
    </lineage>
</organism>
<protein>
    <recommendedName>
        <fullName evidence="3">Reverse transcriptase domain-containing protein</fullName>
    </recommendedName>
</protein>